<feature type="compositionally biased region" description="Basic and acidic residues" evidence="1">
    <location>
        <begin position="519"/>
        <end position="537"/>
    </location>
</feature>
<gene>
    <name evidence="4" type="ORF">BDZ90DRAFT_255409</name>
</gene>
<proteinExistence type="predicted"/>
<dbReference type="SUPFAM" id="SSF48452">
    <property type="entry name" value="TPR-like"/>
    <property type="match status" value="1"/>
</dbReference>
<feature type="region of interest" description="Disordered" evidence="1">
    <location>
        <begin position="1"/>
        <end position="299"/>
    </location>
</feature>
<name>A0A316UK49_9BASI</name>
<feature type="compositionally biased region" description="Low complexity" evidence="1">
    <location>
        <begin position="155"/>
        <end position="170"/>
    </location>
</feature>
<feature type="compositionally biased region" description="Low complexity" evidence="1">
    <location>
        <begin position="274"/>
        <end position="291"/>
    </location>
</feature>
<reference evidence="4 5" key="1">
    <citation type="journal article" date="2018" name="Mol. Biol. Evol.">
        <title>Broad Genomic Sampling Reveals a Smut Pathogenic Ancestry of the Fungal Clade Ustilaginomycotina.</title>
        <authorList>
            <person name="Kijpornyongpan T."/>
            <person name="Mondo S.J."/>
            <person name="Barry K."/>
            <person name="Sandor L."/>
            <person name="Lee J."/>
            <person name="Lipzen A."/>
            <person name="Pangilinan J."/>
            <person name="LaButti K."/>
            <person name="Hainaut M."/>
            <person name="Henrissat B."/>
            <person name="Grigoriev I.V."/>
            <person name="Spatafora J.W."/>
            <person name="Aime M.C."/>
        </authorList>
    </citation>
    <scope>NUCLEOTIDE SEQUENCE [LARGE SCALE GENOMIC DNA]</scope>
    <source>
        <strain evidence="4 5">MCA 5214</strain>
    </source>
</reference>
<dbReference type="InterPro" id="IPR011990">
    <property type="entry name" value="TPR-like_helical_dom_sf"/>
</dbReference>
<feature type="compositionally biased region" description="Polar residues" evidence="1">
    <location>
        <begin position="117"/>
        <end position="130"/>
    </location>
</feature>
<dbReference type="OrthoDB" id="2017974at2759"/>
<feature type="region of interest" description="Disordered" evidence="1">
    <location>
        <begin position="1063"/>
        <end position="1094"/>
    </location>
</feature>
<feature type="region of interest" description="Disordered" evidence="1">
    <location>
        <begin position="1029"/>
        <end position="1051"/>
    </location>
</feature>
<dbReference type="GO" id="GO:0042162">
    <property type="term" value="F:telomeric DNA binding"/>
    <property type="evidence" value="ECO:0007669"/>
    <property type="project" value="TreeGrafter"/>
</dbReference>
<feature type="compositionally biased region" description="Basic residues" evidence="1">
    <location>
        <begin position="171"/>
        <end position="186"/>
    </location>
</feature>
<dbReference type="GO" id="GO:0070034">
    <property type="term" value="F:telomerase RNA binding"/>
    <property type="evidence" value="ECO:0007669"/>
    <property type="project" value="TreeGrafter"/>
</dbReference>
<feature type="compositionally biased region" description="Low complexity" evidence="1">
    <location>
        <begin position="242"/>
        <end position="261"/>
    </location>
</feature>
<dbReference type="Pfam" id="PF13638">
    <property type="entry name" value="PIN_4"/>
    <property type="match status" value="1"/>
</dbReference>
<evidence type="ECO:0000313" key="4">
    <source>
        <dbReference type="EMBL" id="PWN25627.1"/>
    </source>
</evidence>
<dbReference type="STRING" id="1569628.A0A316UK49"/>
<dbReference type="GO" id="GO:0005697">
    <property type="term" value="C:telomerase holoenzyme complex"/>
    <property type="evidence" value="ECO:0007669"/>
    <property type="project" value="TreeGrafter"/>
</dbReference>
<dbReference type="InterPro" id="IPR018834">
    <property type="entry name" value="DNA/RNA-bd_Est1-type"/>
</dbReference>
<dbReference type="PANTHER" id="PTHR15696">
    <property type="entry name" value="SMG-7 SUPPRESSOR WITH MORPHOLOGICAL EFFECT ON GENITALIA PROTEIN 7"/>
    <property type="match status" value="1"/>
</dbReference>
<feature type="domain" description="PIN" evidence="3">
    <location>
        <begin position="1100"/>
        <end position="1281"/>
    </location>
</feature>
<dbReference type="Gene3D" id="1.25.40.10">
    <property type="entry name" value="Tetratricopeptide repeat domain"/>
    <property type="match status" value="1"/>
</dbReference>
<dbReference type="Pfam" id="PF10373">
    <property type="entry name" value="EST1_DNA_bind"/>
    <property type="match status" value="1"/>
</dbReference>
<feature type="region of interest" description="Disordered" evidence="1">
    <location>
        <begin position="483"/>
        <end position="544"/>
    </location>
</feature>
<keyword evidence="5" id="KW-1185">Reference proteome</keyword>
<dbReference type="InterPro" id="IPR045153">
    <property type="entry name" value="Est1/Ebs1-like"/>
</dbReference>
<dbReference type="InterPro" id="IPR002716">
    <property type="entry name" value="PIN_dom"/>
</dbReference>
<feature type="compositionally biased region" description="Acidic residues" evidence="1">
    <location>
        <begin position="1029"/>
        <end position="1050"/>
    </location>
</feature>
<evidence type="ECO:0000313" key="5">
    <source>
        <dbReference type="Proteomes" id="UP000245884"/>
    </source>
</evidence>
<evidence type="ECO:0000259" key="2">
    <source>
        <dbReference type="Pfam" id="PF10373"/>
    </source>
</evidence>
<sequence length="1325" mass="143580">MPPEVAASGVTQLEWPEARPSSSSHQGEGRGNAKKGQHQQRSRGGPREEGNTSRTRRHPPRNAHGEEASLVSSDGPGRRRRDAGDPSSSATAAQPSPFANGTVSLMKREKPVDPAETLSTSLNATASVTPAQPRRSNEDSRGPSTSASGGLLQIPADARAQAQQQPQQPRNHPHSHQHHHHQHPQRRPQDRGGRAPRGPSHRGGSDAPERASASGHPQLFDPKRHDALSFAKGLSTTSQSDARSSTAGSTAPTSAPSIASSEGRERGKRRQGGSERSGPAAGTSTKSSTSRSGGGRDPANYLVNELKRIYREICALETKLQDDHRKQRASAAEQSATRHQIAAVDHAFWLDLIEQHKRLIDLHYAFLDSALQPGLPPSLRSLPLDYEIPVRVWQTGCHLLIESMRQSLPYPSGASEGQNVTDGDRQTQAALLDHLNDFIYSSYRFYTNLLEAEHLTTFRKAWLESLGDLARYRMLMARLASLAGEDEGESSTGNIRNKASREERRGGTTRSKPAPETFARIDDDDHAHGHDSHDAKRAGPAAVEEASIGSAALGDWDLEEKETWRTTAKGWYAQGLAEMPGTGRLHHHLAVLSRSDELKALHHFCKSLTAAQPYSAARESLLPLFDASHQRRRVEPEASLVDLFVHMHGMMLTKVQLDDFDAVLERYEEQLLTKVEALGWQLGIGVSQLMMMASVNLAALMQYGAERAVLAEVPDASAKKLIAGSAAAASSSPRAQSISPLPGQPAAEDDELPIVLQCAIRLAFCTFTALLPSDEHFQSLDAGLNPYVTMLCTLLFRLAKLPGRNSSSSSDRSDVSQAQPSRRLSVLEQAVPWRRLASLSPLICTVPQPSPAKLNSAAPLPEDWCLRGLSWTGRKIFEKDYWRVTTPSLPAGSSIPGVGASSLSSVPTYESEVDVLDSAAPEEAQSHLFAISSPVEADAADKAAVLRRLRKHRIALALGALADVVPGFTREEAGEEVEKNPDSGRRIVIRSPLSDKLERWALDAKEKAEEVEKLNKATRDFGAAVLDESADEMASGEDEEQDVDDEDDTEEVRALKAKRRELRDMLRQGNASSDAALATGKARAQTRDEHPPPLPGYTTLVLDTNLFLTSSSPSSPPTSTPPPSLAQSLILSHAYTIIIPLAVLTELDGLSRNTSDASLANRARMSVQFLESAVRTHSKCLKVQTSRGNYLSDVRVRTEDLSTGAGREGRRTLDEVILSAFTWQLEHWVDRLPLLCPSSSSADLSSGGLADLDTQRAKVVEGKTPKVVLCTLDRGLRLRGRAVLSGSHDGGRGTSTEGAVAGRDEVGRLIELGGGSGDSEEERRE</sequence>
<evidence type="ECO:0000259" key="3">
    <source>
        <dbReference type="Pfam" id="PF13638"/>
    </source>
</evidence>
<dbReference type="GO" id="GO:0000184">
    <property type="term" value="P:nuclear-transcribed mRNA catabolic process, nonsense-mediated decay"/>
    <property type="evidence" value="ECO:0007669"/>
    <property type="project" value="TreeGrafter"/>
</dbReference>
<feature type="compositionally biased region" description="Basic residues" evidence="1">
    <location>
        <begin position="32"/>
        <end position="41"/>
    </location>
</feature>
<dbReference type="Proteomes" id="UP000245884">
    <property type="component" value="Unassembled WGS sequence"/>
</dbReference>
<dbReference type="Gene3D" id="3.40.50.1010">
    <property type="entry name" value="5'-nuclease"/>
    <property type="match status" value="1"/>
</dbReference>
<dbReference type="RefSeq" id="XP_025360239.1">
    <property type="nucleotide sequence ID" value="XM_025507851.1"/>
</dbReference>
<dbReference type="EMBL" id="KZ819675">
    <property type="protein sequence ID" value="PWN25627.1"/>
    <property type="molecule type" value="Genomic_DNA"/>
</dbReference>
<dbReference type="GeneID" id="37029674"/>
<evidence type="ECO:0000256" key="1">
    <source>
        <dbReference type="SAM" id="MobiDB-lite"/>
    </source>
</evidence>
<feature type="compositionally biased region" description="Low complexity" evidence="1">
    <location>
        <begin position="85"/>
        <end position="99"/>
    </location>
</feature>
<dbReference type="PANTHER" id="PTHR15696:SF0">
    <property type="entry name" value="TELOMERASE-BINDING PROTEIN EST1A"/>
    <property type="match status" value="1"/>
</dbReference>
<feature type="domain" description="DNA/RNA-binding" evidence="2">
    <location>
        <begin position="569"/>
        <end position="700"/>
    </location>
</feature>
<organism evidence="4 5">
    <name type="scientific">Jaminaea rosea</name>
    <dbReference type="NCBI Taxonomy" id="1569628"/>
    <lineage>
        <taxon>Eukaryota</taxon>
        <taxon>Fungi</taxon>
        <taxon>Dikarya</taxon>
        <taxon>Basidiomycota</taxon>
        <taxon>Ustilaginomycotina</taxon>
        <taxon>Exobasidiomycetes</taxon>
        <taxon>Microstromatales</taxon>
        <taxon>Microstromatales incertae sedis</taxon>
        <taxon>Jaminaea</taxon>
    </lineage>
</organism>
<dbReference type="CDD" id="cd09880">
    <property type="entry name" value="PIN_Smg5-6-like"/>
    <property type="match status" value="1"/>
</dbReference>
<protein>
    <recommendedName>
        <fullName evidence="6">PIN domain-containing protein</fullName>
    </recommendedName>
</protein>
<accession>A0A316UK49</accession>
<evidence type="ECO:0008006" key="6">
    <source>
        <dbReference type="Google" id="ProtNLM"/>
    </source>
</evidence>